<evidence type="ECO:0000313" key="3">
    <source>
        <dbReference type="Proteomes" id="UP000321080"/>
    </source>
</evidence>
<reference evidence="2 3" key="1">
    <citation type="submission" date="2019-08" db="EMBL/GenBank/DDBJ databases">
        <title>Seonamhaeicola sediminis sp. nov., isolated from marine sediment.</title>
        <authorList>
            <person name="Cao W.R."/>
        </authorList>
    </citation>
    <scope>NUCLEOTIDE SEQUENCE [LARGE SCALE GENOMIC DNA]</scope>
    <source>
        <strain evidence="2 3">1505</strain>
    </source>
</reference>
<accession>A0A5C7GIL7</accession>
<dbReference type="Proteomes" id="UP000321080">
    <property type="component" value="Unassembled WGS sequence"/>
</dbReference>
<comment type="caution">
    <text evidence="2">The sequence shown here is derived from an EMBL/GenBank/DDBJ whole genome shotgun (WGS) entry which is preliminary data.</text>
</comment>
<dbReference type="AlphaFoldDB" id="A0A5C7GIL7"/>
<dbReference type="EMBL" id="VRKQ01000010">
    <property type="protein sequence ID" value="TXG37201.1"/>
    <property type="molecule type" value="Genomic_DNA"/>
</dbReference>
<dbReference type="InterPro" id="IPR021255">
    <property type="entry name" value="DUF2807"/>
</dbReference>
<dbReference type="RefSeq" id="WP_147768501.1">
    <property type="nucleotide sequence ID" value="NZ_VRKQ01000010.1"/>
</dbReference>
<protein>
    <submittedName>
        <fullName evidence="2">DUF2807 domain-containing protein</fullName>
    </submittedName>
</protein>
<feature type="domain" description="Putative auto-transporter adhesin head GIN" evidence="1">
    <location>
        <begin position="28"/>
        <end position="207"/>
    </location>
</feature>
<sequence>MKRISLLLTFFISATIIAQNPIDKEIGEFSELKVYDLIEVELVKSKHNKVVISGKNADNVLVNNKNGTLKIKMNFKEIFDGNETKVKLYYSKVDVIDVNEGANVHSEDKIKQFEIDLKSQEGGKINVKVDVTYANIKAVTGGVIKVTGKAKSQNVSLLTGGIYKGAELKTDKTEVAIRAAGEAYVNAKDLVDVKIRAGGDVFIYGDPETVNENRVFGGRIKRM</sequence>
<dbReference type="Gene3D" id="2.160.20.120">
    <property type="match status" value="1"/>
</dbReference>
<dbReference type="OrthoDB" id="704821at2"/>
<evidence type="ECO:0000313" key="2">
    <source>
        <dbReference type="EMBL" id="TXG37201.1"/>
    </source>
</evidence>
<proteinExistence type="predicted"/>
<name>A0A5C7GIL7_9FLAO</name>
<dbReference type="Pfam" id="PF10988">
    <property type="entry name" value="DUF2807"/>
    <property type="match status" value="1"/>
</dbReference>
<keyword evidence="3" id="KW-1185">Reference proteome</keyword>
<organism evidence="2 3">
    <name type="scientific">Seonamhaeicola maritimus</name>
    <dbReference type="NCBI Taxonomy" id="2591822"/>
    <lineage>
        <taxon>Bacteria</taxon>
        <taxon>Pseudomonadati</taxon>
        <taxon>Bacteroidota</taxon>
        <taxon>Flavobacteriia</taxon>
        <taxon>Flavobacteriales</taxon>
        <taxon>Flavobacteriaceae</taxon>
    </lineage>
</organism>
<gene>
    <name evidence="2" type="ORF">FUA22_11610</name>
</gene>
<evidence type="ECO:0000259" key="1">
    <source>
        <dbReference type="Pfam" id="PF10988"/>
    </source>
</evidence>